<sequence length="160" mass="17117">MTVNKHFTDRGKLNKTDPETAEAIRIVSTIETVDAEMSSDRAGSSLLRALKASRQEAEDADLRLALHLSTASSDTQVKARTIEAPILQSRPAGSMIRTGQPSCSSSDFSGQSSHLLNHSPESDAAHLQDCVDEDANEDLIKAISMSLEQMPSNSNSSGCS</sequence>
<proteinExistence type="predicted"/>
<reference evidence="2" key="1">
    <citation type="submission" date="2018-11" db="EMBL/GenBank/DDBJ databases">
        <authorList>
            <consortium name="Pathogen Informatics"/>
        </authorList>
    </citation>
    <scope>NUCLEOTIDE SEQUENCE</scope>
</reference>
<feature type="region of interest" description="Disordered" evidence="1">
    <location>
        <begin position="83"/>
        <end position="126"/>
    </location>
</feature>
<name>A0A3S5CF34_9PLAT</name>
<dbReference type="EMBL" id="CAAALY010026738">
    <property type="protein sequence ID" value="VEL15998.1"/>
    <property type="molecule type" value="Genomic_DNA"/>
</dbReference>
<keyword evidence="3" id="KW-1185">Reference proteome</keyword>
<gene>
    <name evidence="2" type="ORF">PXEA_LOCUS9438</name>
</gene>
<evidence type="ECO:0000256" key="1">
    <source>
        <dbReference type="SAM" id="MobiDB-lite"/>
    </source>
</evidence>
<dbReference type="AlphaFoldDB" id="A0A3S5CF34"/>
<feature type="compositionally biased region" description="Low complexity" evidence="1">
    <location>
        <begin position="102"/>
        <end position="113"/>
    </location>
</feature>
<evidence type="ECO:0000313" key="2">
    <source>
        <dbReference type="EMBL" id="VEL15998.1"/>
    </source>
</evidence>
<organism evidence="2 3">
    <name type="scientific">Protopolystoma xenopodis</name>
    <dbReference type="NCBI Taxonomy" id="117903"/>
    <lineage>
        <taxon>Eukaryota</taxon>
        <taxon>Metazoa</taxon>
        <taxon>Spiralia</taxon>
        <taxon>Lophotrochozoa</taxon>
        <taxon>Platyhelminthes</taxon>
        <taxon>Monogenea</taxon>
        <taxon>Polyopisthocotylea</taxon>
        <taxon>Polystomatidea</taxon>
        <taxon>Polystomatidae</taxon>
        <taxon>Protopolystoma</taxon>
    </lineage>
</organism>
<dbReference type="Proteomes" id="UP000784294">
    <property type="component" value="Unassembled WGS sequence"/>
</dbReference>
<accession>A0A3S5CF34</accession>
<comment type="caution">
    <text evidence="2">The sequence shown here is derived from an EMBL/GenBank/DDBJ whole genome shotgun (WGS) entry which is preliminary data.</text>
</comment>
<evidence type="ECO:0000313" key="3">
    <source>
        <dbReference type="Proteomes" id="UP000784294"/>
    </source>
</evidence>
<protein>
    <submittedName>
        <fullName evidence="2">Uncharacterized protein</fullName>
    </submittedName>
</protein>